<proteinExistence type="predicted"/>
<reference evidence="1 2" key="1">
    <citation type="journal article" date="2020" name="Int. J. Syst. Evol. Microbiol.">
        <title>Paraburkholderia madseniana sp. nov., a phenolic acid-degrading bacterium isolated from acidic forest soil.</title>
        <authorList>
            <person name="Wilhelm R.C."/>
            <person name="Murphy S.J.L."/>
            <person name="Feriancek N.M."/>
            <person name="Karasz D.C."/>
            <person name="DeRito C.M."/>
            <person name="Newman J.D."/>
            <person name="Buckley D.H."/>
        </authorList>
    </citation>
    <scope>NUCLEOTIDE SEQUENCE [LARGE SCALE GENOMIC DNA]</scope>
    <source>
        <strain evidence="1 2">RP11</strain>
    </source>
</reference>
<dbReference type="EMBL" id="VOSW01000074">
    <property type="protein sequence ID" value="KAE8755990.1"/>
    <property type="molecule type" value="Genomic_DNA"/>
</dbReference>
<organism evidence="1 2">
    <name type="scientific">Paraburkholderia madseniana</name>
    <dbReference type="NCBI Taxonomy" id="2599607"/>
    <lineage>
        <taxon>Bacteria</taxon>
        <taxon>Pseudomonadati</taxon>
        <taxon>Pseudomonadota</taxon>
        <taxon>Betaproteobacteria</taxon>
        <taxon>Burkholderiales</taxon>
        <taxon>Burkholderiaceae</taxon>
        <taxon>Paraburkholderia</taxon>
    </lineage>
</organism>
<name>A0A6N6W8W0_9BURK</name>
<protein>
    <submittedName>
        <fullName evidence="1">Uncharacterized protein</fullName>
    </submittedName>
</protein>
<evidence type="ECO:0000313" key="1">
    <source>
        <dbReference type="EMBL" id="KAE8755990.1"/>
    </source>
</evidence>
<gene>
    <name evidence="1" type="ORF">FSO04_31520</name>
</gene>
<dbReference type="AlphaFoldDB" id="A0A6N6W8W0"/>
<comment type="caution">
    <text evidence="1">The sequence shown here is derived from an EMBL/GenBank/DDBJ whole genome shotgun (WGS) entry which is preliminary data.</text>
</comment>
<sequence>MDTNNFTHPYVNIKALSEQINTAVHQLEPYLEAGMRAIQLCEHPASPV</sequence>
<dbReference type="RefSeq" id="WP_154565514.1">
    <property type="nucleotide sequence ID" value="NZ_JAQQFJ010000034.1"/>
</dbReference>
<dbReference type="Proteomes" id="UP000463700">
    <property type="component" value="Unassembled WGS sequence"/>
</dbReference>
<evidence type="ECO:0000313" key="2">
    <source>
        <dbReference type="Proteomes" id="UP000463700"/>
    </source>
</evidence>
<accession>A0A6N6W8W0</accession>